<name>A0ABD5UIH4_9EURY</name>
<dbReference type="RefSeq" id="WP_304449904.1">
    <property type="nucleotide sequence ID" value="NZ_JARRAH010000003.1"/>
</dbReference>
<protein>
    <submittedName>
        <fullName evidence="1">Uncharacterized protein</fullName>
    </submittedName>
</protein>
<comment type="caution">
    <text evidence="1">The sequence shown here is derived from an EMBL/GenBank/DDBJ whole genome shotgun (WGS) entry which is preliminary data.</text>
</comment>
<dbReference type="Proteomes" id="UP001596406">
    <property type="component" value="Unassembled WGS sequence"/>
</dbReference>
<accession>A0ABD5UIH4</accession>
<dbReference type="EMBL" id="JBHSXM010000003">
    <property type="protein sequence ID" value="MFC6838187.1"/>
    <property type="molecule type" value="Genomic_DNA"/>
</dbReference>
<reference evidence="1 2" key="1">
    <citation type="journal article" date="2019" name="Int. J. Syst. Evol. Microbiol.">
        <title>The Global Catalogue of Microorganisms (GCM) 10K type strain sequencing project: providing services to taxonomists for standard genome sequencing and annotation.</title>
        <authorList>
            <consortium name="The Broad Institute Genomics Platform"/>
            <consortium name="The Broad Institute Genome Sequencing Center for Infectious Disease"/>
            <person name="Wu L."/>
            <person name="Ma J."/>
        </authorList>
    </citation>
    <scope>NUCLEOTIDE SEQUENCE [LARGE SCALE GENOMIC DNA]</scope>
    <source>
        <strain evidence="1 2">PSRA2</strain>
    </source>
</reference>
<dbReference type="AlphaFoldDB" id="A0ABD5UIH4"/>
<evidence type="ECO:0000313" key="1">
    <source>
        <dbReference type="EMBL" id="MFC6838187.1"/>
    </source>
</evidence>
<sequence>MPGEDPTPVERDIVLDYGTARKTMRALNGSNGLLDALDAVTPMYD</sequence>
<proteinExistence type="predicted"/>
<evidence type="ECO:0000313" key="2">
    <source>
        <dbReference type="Proteomes" id="UP001596406"/>
    </source>
</evidence>
<organism evidence="1 2">
    <name type="scientific">Halomarina ordinaria</name>
    <dbReference type="NCBI Taxonomy" id="3033939"/>
    <lineage>
        <taxon>Archaea</taxon>
        <taxon>Methanobacteriati</taxon>
        <taxon>Methanobacteriota</taxon>
        <taxon>Stenosarchaea group</taxon>
        <taxon>Halobacteria</taxon>
        <taxon>Halobacteriales</taxon>
        <taxon>Natronomonadaceae</taxon>
        <taxon>Halomarina</taxon>
    </lineage>
</organism>
<gene>
    <name evidence="1" type="ORF">ACFQHK_17030</name>
</gene>
<keyword evidence="2" id="KW-1185">Reference proteome</keyword>